<keyword evidence="11 13" id="KW-0472">Membrane</keyword>
<gene>
    <name evidence="14" type="ORF">J2Z79_001245</name>
</gene>
<feature type="transmembrane region" description="Helical" evidence="13">
    <location>
        <begin position="91"/>
        <end position="115"/>
    </location>
</feature>
<evidence type="ECO:0000256" key="12">
    <source>
        <dbReference type="ARBA" id="ARBA00031636"/>
    </source>
</evidence>
<evidence type="ECO:0000256" key="13">
    <source>
        <dbReference type="SAM" id="Phobius"/>
    </source>
</evidence>
<evidence type="ECO:0000313" key="15">
    <source>
        <dbReference type="Proteomes" id="UP001519289"/>
    </source>
</evidence>
<keyword evidence="5" id="KW-0813">Transport</keyword>
<evidence type="ECO:0000256" key="5">
    <source>
        <dbReference type="ARBA" id="ARBA00022448"/>
    </source>
</evidence>
<feature type="transmembrane region" description="Helical" evidence="13">
    <location>
        <begin position="350"/>
        <end position="371"/>
    </location>
</feature>
<dbReference type="RefSeq" id="WP_209465996.1">
    <property type="nucleotide sequence ID" value="NZ_JAGGLG010000007.1"/>
</dbReference>
<dbReference type="EMBL" id="JAGGLG010000007">
    <property type="protein sequence ID" value="MBP2017860.1"/>
    <property type="molecule type" value="Genomic_DNA"/>
</dbReference>
<dbReference type="Pfam" id="PF01554">
    <property type="entry name" value="MatE"/>
    <property type="match status" value="2"/>
</dbReference>
<keyword evidence="8 13" id="KW-0812">Transmembrane</keyword>
<evidence type="ECO:0000256" key="4">
    <source>
        <dbReference type="ARBA" id="ARBA00020268"/>
    </source>
</evidence>
<comment type="similarity">
    <text evidence="3">Belongs to the multi antimicrobial extrusion (MATE) (TC 2.A.66.1) family.</text>
</comment>
<feature type="transmembrane region" description="Helical" evidence="13">
    <location>
        <begin position="383"/>
        <end position="404"/>
    </location>
</feature>
<keyword evidence="6" id="KW-0050">Antiport</keyword>
<feature type="transmembrane region" description="Helical" evidence="13">
    <location>
        <begin position="410"/>
        <end position="431"/>
    </location>
</feature>
<feature type="transmembrane region" description="Helical" evidence="13">
    <location>
        <begin position="280"/>
        <end position="297"/>
    </location>
</feature>
<dbReference type="InterPro" id="IPR048279">
    <property type="entry name" value="MdtK-like"/>
</dbReference>
<dbReference type="InterPro" id="IPR050222">
    <property type="entry name" value="MATE_MdtK"/>
</dbReference>
<evidence type="ECO:0000256" key="2">
    <source>
        <dbReference type="ARBA" id="ARBA00004651"/>
    </source>
</evidence>
<evidence type="ECO:0000256" key="7">
    <source>
        <dbReference type="ARBA" id="ARBA00022475"/>
    </source>
</evidence>
<dbReference type="InterPro" id="IPR002528">
    <property type="entry name" value="MATE_fam"/>
</dbReference>
<keyword evidence="10" id="KW-0406">Ion transport</keyword>
<dbReference type="Proteomes" id="UP001519289">
    <property type="component" value="Unassembled WGS sequence"/>
</dbReference>
<feature type="transmembrane region" description="Helical" evidence="13">
    <location>
        <begin position="160"/>
        <end position="179"/>
    </location>
</feature>
<protein>
    <recommendedName>
        <fullName evidence="4">Probable multidrug resistance protein NorM</fullName>
    </recommendedName>
    <alternativeName>
        <fullName evidence="12">Multidrug-efflux transporter</fullName>
    </alternativeName>
</protein>
<keyword evidence="15" id="KW-1185">Reference proteome</keyword>
<evidence type="ECO:0000256" key="11">
    <source>
        <dbReference type="ARBA" id="ARBA00023136"/>
    </source>
</evidence>
<dbReference type="PANTHER" id="PTHR43298">
    <property type="entry name" value="MULTIDRUG RESISTANCE PROTEIN NORM-RELATED"/>
    <property type="match status" value="1"/>
</dbReference>
<dbReference type="PANTHER" id="PTHR43298:SF2">
    <property type="entry name" value="FMN_FAD EXPORTER YEEO-RELATED"/>
    <property type="match status" value="1"/>
</dbReference>
<name>A0ABS4JQS1_9FIRM</name>
<proteinExistence type="inferred from homology"/>
<dbReference type="NCBIfam" id="TIGR00797">
    <property type="entry name" value="matE"/>
    <property type="match status" value="1"/>
</dbReference>
<feature type="transmembrane region" description="Helical" evidence="13">
    <location>
        <begin position="52"/>
        <end position="71"/>
    </location>
</feature>
<feature type="transmembrane region" description="Helical" evidence="13">
    <location>
        <begin position="253"/>
        <end position="274"/>
    </location>
</feature>
<evidence type="ECO:0000256" key="1">
    <source>
        <dbReference type="ARBA" id="ARBA00003408"/>
    </source>
</evidence>
<evidence type="ECO:0000256" key="8">
    <source>
        <dbReference type="ARBA" id="ARBA00022692"/>
    </source>
</evidence>
<comment type="subcellular location">
    <subcellularLocation>
        <location evidence="2">Cell membrane</location>
        <topology evidence="2">Multi-pass membrane protein</topology>
    </subcellularLocation>
</comment>
<dbReference type="CDD" id="cd13137">
    <property type="entry name" value="MATE_NorM_like"/>
    <property type="match status" value="1"/>
</dbReference>
<comment type="caution">
    <text evidence="14">The sequence shown here is derived from an EMBL/GenBank/DDBJ whole genome shotgun (WGS) entry which is preliminary data.</text>
</comment>
<evidence type="ECO:0000256" key="9">
    <source>
        <dbReference type="ARBA" id="ARBA00022989"/>
    </source>
</evidence>
<sequence length="443" mass="47154">MRQQVRRDLIHLAWPTALEQLLSLVTQMVDMAFVGRIGAYAVAAVGVIMQPLWFTFGLAGALGAGIVALIARLTGAREERDVRRATGTASWLGVSLAVLLGVALHFGASAIVTVMGAPPDVHPHAVLYLKILVPGLIGQYWFITMSAALRAVGETRIPMLLSLGVNALNVGLDWLLIFGNLGFPALGVAGAAWATSVARLAGALGLLAVLALRRDPVSLRWETFRQFVPSLAGRILRVAGPSAVERSAGSLSWVVYAIIINRLGTVAIATQQIAYVCEDLIWLVAFGMGSSCATLVGQSLGAREPERARLAILEGLRLGGLFTLAVAASFMLAPGLYMRFFTTDAAVIDLGIIALRVAALADIPMGLTLVLNGALQGAGDTRVPALITLLGSWGVRLSLAFVMIDFFGWGLLGAWIAAGVDWVVRLSLFWVRFIRGRWQELAV</sequence>
<keyword evidence="9 13" id="KW-1133">Transmembrane helix</keyword>
<feature type="transmembrane region" description="Helical" evidence="13">
    <location>
        <begin position="318"/>
        <end position="338"/>
    </location>
</feature>
<evidence type="ECO:0000313" key="14">
    <source>
        <dbReference type="EMBL" id="MBP2017860.1"/>
    </source>
</evidence>
<comment type="function">
    <text evidence="1">Multidrug efflux pump.</text>
</comment>
<accession>A0ABS4JQS1</accession>
<feature type="transmembrane region" description="Helical" evidence="13">
    <location>
        <begin position="127"/>
        <end position="148"/>
    </location>
</feature>
<reference evidence="14 15" key="1">
    <citation type="submission" date="2021-03" db="EMBL/GenBank/DDBJ databases">
        <title>Genomic Encyclopedia of Type Strains, Phase IV (KMG-IV): sequencing the most valuable type-strain genomes for metagenomic binning, comparative biology and taxonomic classification.</title>
        <authorList>
            <person name="Goeker M."/>
        </authorList>
    </citation>
    <scope>NUCLEOTIDE SEQUENCE [LARGE SCALE GENOMIC DNA]</scope>
    <source>
        <strain evidence="14 15">DSM 27138</strain>
    </source>
</reference>
<evidence type="ECO:0000256" key="6">
    <source>
        <dbReference type="ARBA" id="ARBA00022449"/>
    </source>
</evidence>
<evidence type="ECO:0000256" key="10">
    <source>
        <dbReference type="ARBA" id="ARBA00023065"/>
    </source>
</evidence>
<organism evidence="14 15">
    <name type="scientific">Symbiobacterium terraclitae</name>
    <dbReference type="NCBI Taxonomy" id="557451"/>
    <lineage>
        <taxon>Bacteria</taxon>
        <taxon>Bacillati</taxon>
        <taxon>Bacillota</taxon>
        <taxon>Clostridia</taxon>
        <taxon>Eubacteriales</taxon>
        <taxon>Symbiobacteriaceae</taxon>
        <taxon>Symbiobacterium</taxon>
    </lineage>
</organism>
<feature type="transmembrane region" description="Helical" evidence="13">
    <location>
        <begin position="21"/>
        <end position="46"/>
    </location>
</feature>
<evidence type="ECO:0000256" key="3">
    <source>
        <dbReference type="ARBA" id="ARBA00010199"/>
    </source>
</evidence>
<keyword evidence="7" id="KW-1003">Cell membrane</keyword>
<dbReference type="PIRSF" id="PIRSF006603">
    <property type="entry name" value="DinF"/>
    <property type="match status" value="1"/>
</dbReference>
<feature type="transmembrane region" description="Helical" evidence="13">
    <location>
        <begin position="191"/>
        <end position="212"/>
    </location>
</feature>